<dbReference type="Gene3D" id="1.10.3730.20">
    <property type="match status" value="1"/>
</dbReference>
<dbReference type="InterPro" id="IPR037185">
    <property type="entry name" value="EmrE-like"/>
</dbReference>
<dbReference type="PANTHER" id="PTHR12715">
    <property type="entry name" value="TRANSPORTER, DRUG/METABOLITE EXPORTER FAMILY"/>
    <property type="match status" value="1"/>
</dbReference>
<feature type="transmembrane region" description="Helical" evidence="3">
    <location>
        <begin position="209"/>
        <end position="229"/>
    </location>
</feature>
<dbReference type="InterPro" id="IPR052756">
    <property type="entry name" value="Alkyne_AA_exporter"/>
</dbReference>
<dbReference type="Pfam" id="PF00892">
    <property type="entry name" value="EamA"/>
    <property type="match status" value="2"/>
</dbReference>
<feature type="transmembrane region" description="Helical" evidence="3">
    <location>
        <begin position="145"/>
        <end position="168"/>
    </location>
</feature>
<dbReference type="EMBL" id="JAUSTY010000006">
    <property type="protein sequence ID" value="MDQ0165891.1"/>
    <property type="molecule type" value="Genomic_DNA"/>
</dbReference>
<reference evidence="5 6" key="1">
    <citation type="submission" date="2023-07" db="EMBL/GenBank/DDBJ databases">
        <title>Genomic Encyclopedia of Type Strains, Phase IV (KMG-IV): sequencing the most valuable type-strain genomes for metagenomic binning, comparative biology and taxonomic classification.</title>
        <authorList>
            <person name="Goeker M."/>
        </authorList>
    </citation>
    <scope>NUCLEOTIDE SEQUENCE [LARGE SCALE GENOMIC DNA]</scope>
    <source>
        <strain evidence="5 6">DSM 12751</strain>
    </source>
</reference>
<organism evidence="5 6">
    <name type="scientific">Caldalkalibacillus horti</name>
    <dbReference type="NCBI Taxonomy" id="77523"/>
    <lineage>
        <taxon>Bacteria</taxon>
        <taxon>Bacillati</taxon>
        <taxon>Bacillota</taxon>
        <taxon>Bacilli</taxon>
        <taxon>Bacillales</taxon>
        <taxon>Bacillaceae</taxon>
        <taxon>Caldalkalibacillus</taxon>
    </lineage>
</organism>
<evidence type="ECO:0000313" key="5">
    <source>
        <dbReference type="EMBL" id="MDQ0165891.1"/>
    </source>
</evidence>
<accession>A0ABT9VY23</accession>
<feature type="transmembrane region" description="Helical" evidence="3">
    <location>
        <begin position="266"/>
        <end position="285"/>
    </location>
</feature>
<keyword evidence="3" id="KW-0812">Transmembrane</keyword>
<comment type="similarity">
    <text evidence="2">Belongs to the EamA transporter family.</text>
</comment>
<feature type="transmembrane region" description="Helical" evidence="3">
    <location>
        <begin position="89"/>
        <end position="114"/>
    </location>
</feature>
<keyword evidence="6" id="KW-1185">Reference proteome</keyword>
<proteinExistence type="inferred from homology"/>
<feature type="transmembrane region" description="Helical" evidence="3">
    <location>
        <begin position="121"/>
        <end position="139"/>
    </location>
</feature>
<comment type="subcellular location">
    <subcellularLocation>
        <location evidence="1">Endomembrane system</location>
        <topology evidence="1">Multi-pass membrane protein</topology>
    </subcellularLocation>
</comment>
<feature type="transmembrane region" description="Helical" evidence="3">
    <location>
        <begin position="66"/>
        <end position="83"/>
    </location>
</feature>
<name>A0ABT9VY23_9BACI</name>
<feature type="transmembrane region" description="Helical" evidence="3">
    <location>
        <begin position="180"/>
        <end position="197"/>
    </location>
</feature>
<evidence type="ECO:0000256" key="3">
    <source>
        <dbReference type="SAM" id="Phobius"/>
    </source>
</evidence>
<evidence type="ECO:0000313" key="6">
    <source>
        <dbReference type="Proteomes" id="UP001235840"/>
    </source>
</evidence>
<comment type="caution">
    <text evidence="5">The sequence shown here is derived from an EMBL/GenBank/DDBJ whole genome shotgun (WGS) entry which is preliminary data.</text>
</comment>
<gene>
    <name evidence="5" type="ORF">J2S11_001792</name>
</gene>
<evidence type="ECO:0000256" key="1">
    <source>
        <dbReference type="ARBA" id="ARBA00004127"/>
    </source>
</evidence>
<dbReference type="RefSeq" id="WP_307393582.1">
    <property type="nucleotide sequence ID" value="NZ_BAAADK010000032.1"/>
</dbReference>
<feature type="domain" description="EamA" evidence="4">
    <location>
        <begin position="11"/>
        <end position="138"/>
    </location>
</feature>
<sequence length="301" mass="32875">MNKSWLIIGSIATTLLLWASAFVGIRAGLEAYSPTQLSFLRYATASLILLLFIGREKIRLPDRKDIPRIMIIGLIGITIYNVALNFGEVSVTAGVASFIVNTVPIFTSILAVLILKEKMTYWGWGAIILSFLGVSIISLDDIRNMHISSGTLLLLIAAISQAIFFVLQKPLLIKYRPIEVTTYAILAGTLFMLPFSHDIVDGIKHAPTAKTMVVIYLGIFPGALAYLSWSFALSKVQASTVSSFLFLVPLLTLGIAWIWLSEIPTMYTWIGGILILAGVVCMNTLGKAKSIPAEGHINLTK</sequence>
<dbReference type="PANTHER" id="PTHR12715:SF4">
    <property type="entry name" value="EAMA DOMAIN-CONTAINING PROTEIN"/>
    <property type="match status" value="1"/>
</dbReference>
<dbReference type="InterPro" id="IPR000620">
    <property type="entry name" value="EamA_dom"/>
</dbReference>
<protein>
    <submittedName>
        <fullName evidence="5">Drug/metabolite transporter (DMT)-like permease</fullName>
    </submittedName>
</protein>
<feature type="transmembrane region" description="Helical" evidence="3">
    <location>
        <begin position="37"/>
        <end position="54"/>
    </location>
</feature>
<keyword evidence="3" id="KW-1133">Transmembrane helix</keyword>
<keyword evidence="3" id="KW-0472">Membrane</keyword>
<feature type="transmembrane region" description="Helical" evidence="3">
    <location>
        <begin position="241"/>
        <end position="260"/>
    </location>
</feature>
<dbReference type="SUPFAM" id="SSF103481">
    <property type="entry name" value="Multidrug resistance efflux transporter EmrE"/>
    <property type="match status" value="2"/>
</dbReference>
<evidence type="ECO:0000256" key="2">
    <source>
        <dbReference type="ARBA" id="ARBA00007362"/>
    </source>
</evidence>
<evidence type="ECO:0000259" key="4">
    <source>
        <dbReference type="Pfam" id="PF00892"/>
    </source>
</evidence>
<dbReference type="Proteomes" id="UP001235840">
    <property type="component" value="Unassembled WGS sequence"/>
</dbReference>
<feature type="domain" description="EamA" evidence="4">
    <location>
        <begin position="149"/>
        <end position="283"/>
    </location>
</feature>